<comment type="cofactor">
    <cofactor evidence="1">
        <name>FAD</name>
        <dbReference type="ChEBI" id="CHEBI:57692"/>
    </cofactor>
</comment>
<protein>
    <submittedName>
        <fullName evidence="7">Berberine and berberine like</fullName>
    </submittedName>
</protein>
<evidence type="ECO:0000259" key="6">
    <source>
        <dbReference type="PROSITE" id="PS51387"/>
    </source>
</evidence>
<comment type="similarity">
    <text evidence="2">Belongs to the oxygen-dependent FAD-linked oxidoreductase family.</text>
</comment>
<dbReference type="InterPro" id="IPR050416">
    <property type="entry name" value="FAD-linked_Oxidoreductase"/>
</dbReference>
<dbReference type="InterPro" id="IPR012951">
    <property type="entry name" value="BBE"/>
</dbReference>
<keyword evidence="4" id="KW-0274">FAD</keyword>
<feature type="domain" description="FAD-binding PCMH-type" evidence="6">
    <location>
        <begin position="27"/>
        <end position="202"/>
    </location>
</feature>
<sequence>MSYISIGKNDSRYETLKKGFNQRWPSDGADASAIYVCRSVDDAQQALQHAVAAGLRPTIRSGGHCYEGFVSNNPGGVIIDVGFLTELSVDENTYRIGAGSQNWDGYVNLFKLTGSAPPAGSCYSVGTGGHVVAGGYGLLSRLHGLTVDWLQAVELLTVGTGGQVERRLVNASNDADLFKLCRGGGGGNVGIITSYHFDPLPRAPAQVALLVKQYPWAQFASDKERFRTFLKAYGDFMKKADTDPETYGLFTLFKLTHISAGNIGLVIQYTDRNGGLDNIQPLLDLVSAMDSVGKGTTLSTYLPGTGSTPFAQQHQSRRVAGGDLPVGTLIYDWLYSTQTVNGSGNNQRGKYKSSYMKDNFTDHEIDVLFHYLTEVHATDSDFAQSLVQVDSYGGAINHVFEGNNGFDPASNATAAVQRKSVMKLQYQTYWTDRAQDQKHVKWLQDFYYEVHQADGYNGTPYPDSVAKPNSRYEGCYIGYPDIDMLTGRQPGAADYHWGELYYGSLYDELVAIKHKYDPNKIFQFAMSLGAQPPRLGPRIGGS</sequence>
<evidence type="ECO:0000256" key="5">
    <source>
        <dbReference type="ARBA" id="ARBA00023002"/>
    </source>
</evidence>
<dbReference type="RefSeq" id="WP_026633955.1">
    <property type="nucleotide sequence ID" value="NZ_FONH01000005.1"/>
</dbReference>
<dbReference type="InterPro" id="IPR006094">
    <property type="entry name" value="Oxid_FAD_bind_N"/>
</dbReference>
<dbReference type="GO" id="GO:0071949">
    <property type="term" value="F:FAD binding"/>
    <property type="evidence" value="ECO:0007669"/>
    <property type="project" value="InterPro"/>
</dbReference>
<dbReference type="Proteomes" id="UP000199477">
    <property type="component" value="Unassembled WGS sequence"/>
</dbReference>
<dbReference type="InterPro" id="IPR016166">
    <property type="entry name" value="FAD-bd_PCMH"/>
</dbReference>
<keyword evidence="3" id="KW-0285">Flavoprotein</keyword>
<gene>
    <name evidence="7" type="ORF">SAMN02799615_02170</name>
</gene>
<evidence type="ECO:0000313" key="8">
    <source>
        <dbReference type="Proteomes" id="UP000199477"/>
    </source>
</evidence>
<evidence type="ECO:0000256" key="1">
    <source>
        <dbReference type="ARBA" id="ARBA00001974"/>
    </source>
</evidence>
<name>A0A1I2F0D7_9GAMM</name>
<dbReference type="Gene3D" id="3.30.465.10">
    <property type="match status" value="1"/>
</dbReference>
<dbReference type="PANTHER" id="PTHR42973:SF39">
    <property type="entry name" value="FAD-BINDING PCMH-TYPE DOMAIN-CONTAINING PROTEIN"/>
    <property type="match status" value="1"/>
</dbReference>
<dbReference type="SUPFAM" id="SSF56176">
    <property type="entry name" value="FAD-binding/transporter-associated domain-like"/>
    <property type="match status" value="1"/>
</dbReference>
<evidence type="ECO:0000256" key="4">
    <source>
        <dbReference type="ARBA" id="ARBA00022827"/>
    </source>
</evidence>
<evidence type="ECO:0000256" key="3">
    <source>
        <dbReference type="ARBA" id="ARBA00022630"/>
    </source>
</evidence>
<accession>A0A1I2F0D7</accession>
<organism evidence="7 8">
    <name type="scientific">Dyella marensis</name>
    <dbReference type="NCBI Taxonomy" id="500610"/>
    <lineage>
        <taxon>Bacteria</taxon>
        <taxon>Pseudomonadati</taxon>
        <taxon>Pseudomonadota</taxon>
        <taxon>Gammaproteobacteria</taxon>
        <taxon>Lysobacterales</taxon>
        <taxon>Rhodanobacteraceae</taxon>
        <taxon>Dyella</taxon>
    </lineage>
</organism>
<reference evidence="8" key="1">
    <citation type="submission" date="2016-10" db="EMBL/GenBank/DDBJ databases">
        <authorList>
            <person name="Varghese N."/>
            <person name="Submissions S."/>
        </authorList>
    </citation>
    <scope>NUCLEOTIDE SEQUENCE [LARGE SCALE GENOMIC DNA]</scope>
    <source>
        <strain evidence="8">UNC178MFTsu3.1</strain>
    </source>
</reference>
<keyword evidence="8" id="KW-1185">Reference proteome</keyword>
<evidence type="ECO:0000313" key="7">
    <source>
        <dbReference type="EMBL" id="SFE98433.1"/>
    </source>
</evidence>
<dbReference type="Pfam" id="PF01565">
    <property type="entry name" value="FAD_binding_4"/>
    <property type="match status" value="1"/>
</dbReference>
<dbReference type="PANTHER" id="PTHR42973">
    <property type="entry name" value="BINDING OXIDOREDUCTASE, PUTATIVE (AFU_ORTHOLOGUE AFUA_1G17690)-RELATED"/>
    <property type="match status" value="1"/>
</dbReference>
<dbReference type="STRING" id="500610.SAMN02799615_02170"/>
<dbReference type="GO" id="GO:0016491">
    <property type="term" value="F:oxidoreductase activity"/>
    <property type="evidence" value="ECO:0007669"/>
    <property type="project" value="UniProtKB-KW"/>
</dbReference>
<proteinExistence type="inferred from homology"/>
<dbReference type="AlphaFoldDB" id="A0A1I2F0D7"/>
<dbReference type="Gene3D" id="3.40.462.20">
    <property type="match status" value="1"/>
</dbReference>
<dbReference type="InterPro" id="IPR036318">
    <property type="entry name" value="FAD-bd_PCMH-like_sf"/>
</dbReference>
<dbReference type="Pfam" id="PF08031">
    <property type="entry name" value="BBE"/>
    <property type="match status" value="1"/>
</dbReference>
<dbReference type="EMBL" id="FONH01000005">
    <property type="protein sequence ID" value="SFE98433.1"/>
    <property type="molecule type" value="Genomic_DNA"/>
</dbReference>
<evidence type="ECO:0000256" key="2">
    <source>
        <dbReference type="ARBA" id="ARBA00005466"/>
    </source>
</evidence>
<keyword evidence="5" id="KW-0560">Oxidoreductase</keyword>
<dbReference type="InterPro" id="IPR016169">
    <property type="entry name" value="FAD-bd_PCMH_sub2"/>
</dbReference>
<dbReference type="PROSITE" id="PS51387">
    <property type="entry name" value="FAD_PCMH"/>
    <property type="match status" value="1"/>
</dbReference>